<evidence type="ECO:0000256" key="5">
    <source>
        <dbReference type="ARBA" id="ARBA00022692"/>
    </source>
</evidence>
<evidence type="ECO:0000313" key="13">
    <source>
        <dbReference type="Proteomes" id="UP000218934"/>
    </source>
</evidence>
<evidence type="ECO:0000259" key="11">
    <source>
        <dbReference type="Pfam" id="PF00593"/>
    </source>
</evidence>
<comment type="subcellular location">
    <subcellularLocation>
        <location evidence="1">Cell outer membrane</location>
        <topology evidence="1">Multi-pass membrane protein</topology>
    </subcellularLocation>
</comment>
<dbReference type="Proteomes" id="UP000218934">
    <property type="component" value="Unassembled WGS sequence"/>
</dbReference>
<evidence type="ECO:0000256" key="2">
    <source>
        <dbReference type="ARBA" id="ARBA00022448"/>
    </source>
</evidence>
<evidence type="ECO:0000313" key="12">
    <source>
        <dbReference type="EMBL" id="PCE39618.1"/>
    </source>
</evidence>
<evidence type="ECO:0000256" key="6">
    <source>
        <dbReference type="ARBA" id="ARBA00023004"/>
    </source>
</evidence>
<keyword evidence="4" id="KW-0410">Iron transport</keyword>
<dbReference type="InterPro" id="IPR039426">
    <property type="entry name" value="TonB-dep_rcpt-like"/>
</dbReference>
<accession>A0A2A4FQ82</accession>
<reference evidence="12 13" key="1">
    <citation type="submission" date="2017-09" db="EMBL/GenBank/DDBJ databases">
        <title>The Catabolism of 3,6-Dichlorosalicylic acid is Initiated by the Cytochrome P450 Monooxygenase DsmABC in Rhizorhabdus dicambivorans Ndbn-20.</title>
        <authorList>
            <person name="Na L."/>
        </authorList>
    </citation>
    <scope>NUCLEOTIDE SEQUENCE [LARGE SCALE GENOMIC DNA]</scope>
    <source>
        <strain evidence="12 13">Ndbn-20m</strain>
    </source>
</reference>
<keyword evidence="3" id="KW-1134">Transmembrane beta strand</keyword>
<protein>
    <submittedName>
        <fullName evidence="12">TonB-dependent receptor</fullName>
    </submittedName>
</protein>
<keyword evidence="10" id="KW-0998">Cell outer membrane</keyword>
<evidence type="ECO:0000256" key="3">
    <source>
        <dbReference type="ARBA" id="ARBA00022452"/>
    </source>
</evidence>
<evidence type="ECO:0000256" key="8">
    <source>
        <dbReference type="ARBA" id="ARBA00023077"/>
    </source>
</evidence>
<keyword evidence="9" id="KW-0472">Membrane</keyword>
<dbReference type="PANTHER" id="PTHR32552:SF81">
    <property type="entry name" value="TONB-DEPENDENT OUTER MEMBRANE RECEPTOR"/>
    <property type="match status" value="1"/>
</dbReference>
<dbReference type="InterPro" id="IPR000531">
    <property type="entry name" value="Beta-barrel_TonB"/>
</dbReference>
<gene>
    <name evidence="12" type="ORF">COO09_24535</name>
</gene>
<proteinExistence type="predicted"/>
<dbReference type="RefSeq" id="WP_141396762.1">
    <property type="nucleotide sequence ID" value="NZ_NWUF01000058.1"/>
</dbReference>
<name>A0A2A4FQ82_9SPHN</name>
<keyword evidence="6" id="KW-0408">Iron</keyword>
<keyword evidence="7" id="KW-0406">Ion transport</keyword>
<dbReference type="InterPro" id="IPR036942">
    <property type="entry name" value="Beta-barrel_TonB_sf"/>
</dbReference>
<dbReference type="EMBL" id="NWUF01000058">
    <property type="protein sequence ID" value="PCE39618.1"/>
    <property type="molecule type" value="Genomic_DNA"/>
</dbReference>
<feature type="domain" description="TonB-dependent receptor-like beta-barrel" evidence="11">
    <location>
        <begin position="18"/>
        <end position="460"/>
    </location>
</feature>
<organism evidence="12 13">
    <name type="scientific">Rhizorhabdus dicambivorans</name>
    <dbReference type="NCBI Taxonomy" id="1850238"/>
    <lineage>
        <taxon>Bacteria</taxon>
        <taxon>Pseudomonadati</taxon>
        <taxon>Pseudomonadota</taxon>
        <taxon>Alphaproteobacteria</taxon>
        <taxon>Sphingomonadales</taxon>
        <taxon>Sphingomonadaceae</taxon>
        <taxon>Rhizorhabdus</taxon>
    </lineage>
</organism>
<dbReference type="SUPFAM" id="SSF56935">
    <property type="entry name" value="Porins"/>
    <property type="match status" value="1"/>
</dbReference>
<keyword evidence="2" id="KW-0813">Transport</keyword>
<dbReference type="AlphaFoldDB" id="A0A2A4FQ82"/>
<keyword evidence="8" id="KW-0798">TonB box</keyword>
<evidence type="ECO:0000256" key="1">
    <source>
        <dbReference type="ARBA" id="ARBA00004571"/>
    </source>
</evidence>
<sequence length="499" mass="54474">ASLSFKPSESFKLDLTADYARRNDHNNGLHYFGQSNPGVPLTGTSLGGVVSTNVRNIASEFDPVNKAEFAGGRLNMELDLGWATLRSITGYRYADSTNIADIDVTSLNLGASSFFEKSNQFSEELQLSGSFGRSKWIVGAFAFDENITGGGAIPFNALSLGGPNLLLQGYLAKADLRTRAYAAFGQVDLALTDQFTVTLGGRYGWEKQSIDGFIQFDFSRPFSPTNPPIMTQLILGSKHWDAFTPKVGVQYQFSPALMGYASVSKGFKSGGYSTASNQPAFDPETVWAYEAGMKLNLPGGGRMNLSGFYYDYKNMQVSIIESTSLTIENAASSVLYGGEAEVNFPVTEHFWVDLSGAYLRSKFNEYTSEDPSFPLNPPRSLRGNRLVQAPRFSVVAGAEYRTDISVGSLTLRGEINWVDKTYFTAYNNEVDAQPRYAKANAYLNLESSDKKWVGSLFIKNINDKNVRTSGVVTASLFGSPSVGSLQAPRTFGGSVQFNF</sequence>
<evidence type="ECO:0000256" key="10">
    <source>
        <dbReference type="ARBA" id="ARBA00023237"/>
    </source>
</evidence>
<feature type="non-terminal residue" evidence="12">
    <location>
        <position position="1"/>
    </location>
</feature>
<evidence type="ECO:0000256" key="9">
    <source>
        <dbReference type="ARBA" id="ARBA00023136"/>
    </source>
</evidence>
<dbReference type="Gene3D" id="2.40.170.20">
    <property type="entry name" value="TonB-dependent receptor, beta-barrel domain"/>
    <property type="match status" value="1"/>
</dbReference>
<dbReference type="GO" id="GO:0006826">
    <property type="term" value="P:iron ion transport"/>
    <property type="evidence" value="ECO:0007669"/>
    <property type="project" value="UniProtKB-KW"/>
</dbReference>
<dbReference type="Pfam" id="PF00593">
    <property type="entry name" value="TonB_dep_Rec_b-barrel"/>
    <property type="match status" value="1"/>
</dbReference>
<dbReference type="GO" id="GO:0009279">
    <property type="term" value="C:cell outer membrane"/>
    <property type="evidence" value="ECO:0007669"/>
    <property type="project" value="UniProtKB-SubCell"/>
</dbReference>
<dbReference type="PANTHER" id="PTHR32552">
    <property type="entry name" value="FERRICHROME IRON RECEPTOR-RELATED"/>
    <property type="match status" value="1"/>
</dbReference>
<keyword evidence="5" id="KW-0812">Transmembrane</keyword>
<comment type="caution">
    <text evidence="12">The sequence shown here is derived from an EMBL/GenBank/DDBJ whole genome shotgun (WGS) entry which is preliminary data.</text>
</comment>
<evidence type="ECO:0000256" key="4">
    <source>
        <dbReference type="ARBA" id="ARBA00022496"/>
    </source>
</evidence>
<keyword evidence="12" id="KW-0675">Receptor</keyword>
<keyword evidence="13" id="KW-1185">Reference proteome</keyword>
<evidence type="ECO:0000256" key="7">
    <source>
        <dbReference type="ARBA" id="ARBA00023065"/>
    </source>
</evidence>